<dbReference type="Proteomes" id="UP000471300">
    <property type="component" value="Unassembled WGS sequence"/>
</dbReference>
<dbReference type="KEGG" id="lsj:LSJ_0984"/>
<proteinExistence type="predicted"/>
<dbReference type="EMBL" id="VSTU01000001">
    <property type="protein sequence ID" value="MYZ65634.1"/>
    <property type="molecule type" value="Genomic_DNA"/>
</dbReference>
<protein>
    <submittedName>
        <fullName evidence="1">Uncharacterized protein</fullName>
    </submittedName>
</protein>
<dbReference type="Proteomes" id="UP000470980">
    <property type="component" value="Unassembled WGS sequence"/>
</dbReference>
<dbReference type="RefSeq" id="WP_011476076.1">
    <property type="nucleotide sequence ID" value="NZ_CABMGV010000001.1"/>
</dbReference>
<organism evidence="1 4">
    <name type="scientific">Ligilactobacillus salivarius</name>
    <dbReference type="NCBI Taxonomy" id="1624"/>
    <lineage>
        <taxon>Bacteria</taxon>
        <taxon>Bacillati</taxon>
        <taxon>Bacillota</taxon>
        <taxon>Bacilli</taxon>
        <taxon>Lactobacillales</taxon>
        <taxon>Lactobacillaceae</taxon>
        <taxon>Ligilactobacillus</taxon>
    </lineage>
</organism>
<evidence type="ECO:0000313" key="2">
    <source>
        <dbReference type="EMBL" id="MYY72482.1"/>
    </source>
</evidence>
<gene>
    <name evidence="3" type="ORF">FYL06_01455</name>
    <name evidence="2" type="ORF">FYL10_02095</name>
    <name evidence="1" type="ORF">LSJ_0984</name>
</gene>
<dbReference type="Proteomes" id="UP000029488">
    <property type="component" value="Chromosome"/>
</dbReference>
<dbReference type="EMBL" id="VSTR01000001">
    <property type="protein sequence ID" value="MYY72482.1"/>
    <property type="molecule type" value="Genomic_DNA"/>
</dbReference>
<reference evidence="1 4" key="1">
    <citation type="journal article" date="2014" name="BMC Genomics">
        <title>Unusual genome complexity in Lactobacillus salivarius JCM1046.</title>
        <authorList>
            <person name="Raftis E.J."/>
            <person name="Forde B.M."/>
            <person name="Claesson M.J."/>
            <person name="O'Toole P.W."/>
        </authorList>
    </citation>
    <scope>NUCLEOTIDE SEQUENCE [LARGE SCALE GENOMIC DNA]</scope>
    <source>
        <strain evidence="1 4">JCM1046</strain>
    </source>
</reference>
<sequence>MIYTSNWFNIDSEIAIDKLLKIGKYRSFYVIHRNSTYFAFNIHNNDSKYKSIIFDKNQGIILSKLSTTTLFNKINGICFTKLTTEMVKKHHKFQAYTSAISDSHCFIRSSQHPATWINLYLVESIWDTNHHDISFKFKDLSGYVTFLNQKTSFRTSLKATAHFLHTVENLLNFDAQKTISMISDYIDIGTLKDIPRDIYTKEMLYQLIKEIFVFLCDDIDSMNTDEILEECHKYLVNKFCYFNRT</sequence>
<evidence type="ECO:0000313" key="3">
    <source>
        <dbReference type="EMBL" id="MYZ65634.1"/>
    </source>
</evidence>
<accession>A0A089QD24</accession>
<dbReference type="AlphaFoldDB" id="A0A089QD24"/>
<dbReference type="EMBL" id="CP007646">
    <property type="protein sequence ID" value="AIR10660.1"/>
    <property type="molecule type" value="Genomic_DNA"/>
</dbReference>
<evidence type="ECO:0000313" key="5">
    <source>
        <dbReference type="Proteomes" id="UP000470980"/>
    </source>
</evidence>
<evidence type="ECO:0000313" key="1">
    <source>
        <dbReference type="EMBL" id="AIR10660.1"/>
    </source>
</evidence>
<evidence type="ECO:0000313" key="6">
    <source>
        <dbReference type="Proteomes" id="UP000471300"/>
    </source>
</evidence>
<evidence type="ECO:0000313" key="4">
    <source>
        <dbReference type="Proteomes" id="UP000029488"/>
    </source>
</evidence>
<reference evidence="5 6" key="2">
    <citation type="journal article" date="2020" name="Food Funct.">
        <title>Screening of Lactobacillus salivarius strains from the feces of Chinese populations and the evaluation of their effects against intestinal inflammation in mice.</title>
        <authorList>
            <person name="Zhai Q."/>
            <person name="Shen X."/>
            <person name="Cen S."/>
            <person name="Zhang C."/>
            <person name="Tian F."/>
            <person name="Zhao J."/>
            <person name="Zhang H."/>
            <person name="Xue Y."/>
            <person name="Chen W."/>
        </authorList>
    </citation>
    <scope>NUCLEOTIDE SEQUENCE [LARGE SCALE GENOMIC DNA]</scope>
    <source>
        <strain evidence="3 6">FZJTZ28M4.scaf</strain>
        <strain evidence="2 5">FZJTZ9M6.scaf</strain>
    </source>
</reference>
<name>A0A089QD24_9LACO</name>